<reference evidence="1 2" key="1">
    <citation type="journal article" date="2024" name="G3 (Bethesda)">
        <title>Genome assembly of Hibiscus sabdariffa L. provides insights into metabolisms of medicinal natural products.</title>
        <authorList>
            <person name="Kim T."/>
        </authorList>
    </citation>
    <scope>NUCLEOTIDE SEQUENCE [LARGE SCALE GENOMIC DNA]</scope>
    <source>
        <strain evidence="1">TK-2024</strain>
        <tissue evidence="1">Old leaves</tissue>
    </source>
</reference>
<sequence>MKVGSLSDWCFSSPRFSDKTAAWCVLVFYISITSDPPPFGLADRLLFRHGRWWKSAGTLQWESLWCNTCVLHPTSKTPLVGFLDFSIPMFAMLTSVATFTCGKPLHHILQAIKVTASKLGNGRIRITLPDEEPDIEELELQGTPLCDQKFGSMEVSRGIQ</sequence>
<gene>
    <name evidence="1" type="ORF">V6N12_009218</name>
</gene>
<evidence type="ECO:0000313" key="2">
    <source>
        <dbReference type="Proteomes" id="UP001472677"/>
    </source>
</evidence>
<name>A0ABR2BK35_9ROSI</name>
<dbReference type="EMBL" id="JBBPBM010000111">
    <property type="protein sequence ID" value="KAK8506905.1"/>
    <property type="molecule type" value="Genomic_DNA"/>
</dbReference>
<organism evidence="1 2">
    <name type="scientific">Hibiscus sabdariffa</name>
    <name type="common">roselle</name>
    <dbReference type="NCBI Taxonomy" id="183260"/>
    <lineage>
        <taxon>Eukaryota</taxon>
        <taxon>Viridiplantae</taxon>
        <taxon>Streptophyta</taxon>
        <taxon>Embryophyta</taxon>
        <taxon>Tracheophyta</taxon>
        <taxon>Spermatophyta</taxon>
        <taxon>Magnoliopsida</taxon>
        <taxon>eudicotyledons</taxon>
        <taxon>Gunneridae</taxon>
        <taxon>Pentapetalae</taxon>
        <taxon>rosids</taxon>
        <taxon>malvids</taxon>
        <taxon>Malvales</taxon>
        <taxon>Malvaceae</taxon>
        <taxon>Malvoideae</taxon>
        <taxon>Hibiscus</taxon>
    </lineage>
</organism>
<evidence type="ECO:0000313" key="1">
    <source>
        <dbReference type="EMBL" id="KAK8506905.1"/>
    </source>
</evidence>
<comment type="caution">
    <text evidence="1">The sequence shown here is derived from an EMBL/GenBank/DDBJ whole genome shotgun (WGS) entry which is preliminary data.</text>
</comment>
<protein>
    <submittedName>
        <fullName evidence="1">Uncharacterized protein</fullName>
    </submittedName>
</protein>
<keyword evidence="2" id="KW-1185">Reference proteome</keyword>
<proteinExistence type="predicted"/>
<accession>A0ABR2BK35</accession>
<dbReference type="Proteomes" id="UP001472677">
    <property type="component" value="Unassembled WGS sequence"/>
</dbReference>